<name>A0A165D5N5_9APHY</name>
<keyword evidence="2" id="KW-1185">Reference proteome</keyword>
<proteinExistence type="predicted"/>
<reference evidence="1 2" key="1">
    <citation type="journal article" date="2016" name="Mol. Biol. Evol.">
        <title>Comparative Genomics of Early-Diverging Mushroom-Forming Fungi Provides Insights into the Origins of Lignocellulose Decay Capabilities.</title>
        <authorList>
            <person name="Nagy L.G."/>
            <person name="Riley R."/>
            <person name="Tritt A."/>
            <person name="Adam C."/>
            <person name="Daum C."/>
            <person name="Floudas D."/>
            <person name="Sun H."/>
            <person name="Yadav J.S."/>
            <person name="Pangilinan J."/>
            <person name="Larsson K.H."/>
            <person name="Matsuura K."/>
            <person name="Barry K."/>
            <person name="Labutti K."/>
            <person name="Kuo R."/>
            <person name="Ohm R.A."/>
            <person name="Bhattacharya S.S."/>
            <person name="Shirouzu T."/>
            <person name="Yoshinaga Y."/>
            <person name="Martin F.M."/>
            <person name="Grigoriev I.V."/>
            <person name="Hibbett D.S."/>
        </authorList>
    </citation>
    <scope>NUCLEOTIDE SEQUENCE [LARGE SCALE GENOMIC DNA]</scope>
    <source>
        <strain evidence="1 2">93-53</strain>
    </source>
</reference>
<organism evidence="1 2">
    <name type="scientific">Laetiporus sulphureus 93-53</name>
    <dbReference type="NCBI Taxonomy" id="1314785"/>
    <lineage>
        <taxon>Eukaryota</taxon>
        <taxon>Fungi</taxon>
        <taxon>Dikarya</taxon>
        <taxon>Basidiomycota</taxon>
        <taxon>Agaricomycotina</taxon>
        <taxon>Agaricomycetes</taxon>
        <taxon>Polyporales</taxon>
        <taxon>Laetiporus</taxon>
    </lineage>
</organism>
<accession>A0A165D5N5</accession>
<dbReference type="EMBL" id="KV427638">
    <property type="protein sequence ID" value="KZT04194.1"/>
    <property type="molecule type" value="Genomic_DNA"/>
</dbReference>
<dbReference type="GeneID" id="63824209"/>
<evidence type="ECO:0000313" key="1">
    <source>
        <dbReference type="EMBL" id="KZT04194.1"/>
    </source>
</evidence>
<dbReference type="InParanoid" id="A0A165D5N5"/>
<sequence>MAFLVTEDTYSLPTFKLLVVSTAWMRHILHYVKSIALAEQKHIRAQGSVQSCSETSKLQSRKQHGSSPFCPIINDDELIFLACALCKGLKGFWLSCCSVTSERMTPSTLLAYRELLSSVRAAPGGTDEDDASGIMQDKEGHREGGGEVENFAATSVCIHNLPVNVSTYTIYSTATACASSSAVLDTSNLHKDVKFALVKSLVAPFAPGVLTK</sequence>
<dbReference type="RefSeq" id="XP_040761934.1">
    <property type="nucleotide sequence ID" value="XM_040907180.1"/>
</dbReference>
<dbReference type="Proteomes" id="UP000076871">
    <property type="component" value="Unassembled WGS sequence"/>
</dbReference>
<protein>
    <submittedName>
        <fullName evidence="1">Uncharacterized protein</fullName>
    </submittedName>
</protein>
<evidence type="ECO:0000313" key="2">
    <source>
        <dbReference type="Proteomes" id="UP000076871"/>
    </source>
</evidence>
<gene>
    <name evidence="1" type="ORF">LAESUDRAFT_715731</name>
</gene>
<dbReference type="AlphaFoldDB" id="A0A165D5N5"/>